<accession>A0A062Y0D7</accession>
<proteinExistence type="predicted"/>
<reference evidence="2 3" key="1">
    <citation type="submission" date="2014-04" db="EMBL/GenBank/DDBJ databases">
        <title>The Genome Sequence of Thermoanaerobaculum aquaticum MP-01, The First Cultivated Group 23 Acidobacterium.</title>
        <authorList>
            <person name="Stamps B.W."/>
            <person name="Losey N.A."/>
            <person name="Lawson P.A."/>
            <person name="Stevenson B.S."/>
        </authorList>
    </citation>
    <scope>NUCLEOTIDE SEQUENCE [LARGE SCALE GENOMIC DNA]</scope>
    <source>
        <strain evidence="2 3">MP-01</strain>
    </source>
</reference>
<keyword evidence="3" id="KW-1185">Reference proteome</keyword>
<gene>
    <name evidence="2" type="ORF">EG19_02315</name>
</gene>
<evidence type="ECO:0000313" key="3">
    <source>
        <dbReference type="Proteomes" id="UP000027284"/>
    </source>
</evidence>
<dbReference type="AlphaFoldDB" id="A0A062Y0D7"/>
<dbReference type="STRING" id="1312852.EG19_02315"/>
<protein>
    <recommendedName>
        <fullName evidence="4">DUF2946 domain-containing protein</fullName>
    </recommendedName>
</protein>
<sequence>MQVALRRFRLGLAALFLLYGSVQALPHIHAQASSCSFKATPSSSSPVHRCFHCSIPHGQALAPESTFSLGLPPLVSPFHGESFTPAPAAFRFPGQPRAPPA</sequence>
<name>A0A062Y0D7_9BACT</name>
<dbReference type="EMBL" id="JMFG01000016">
    <property type="protein sequence ID" value="KDA53826.1"/>
    <property type="molecule type" value="Genomic_DNA"/>
</dbReference>
<evidence type="ECO:0008006" key="4">
    <source>
        <dbReference type="Google" id="ProtNLM"/>
    </source>
</evidence>
<dbReference type="Proteomes" id="UP000027284">
    <property type="component" value="Unassembled WGS sequence"/>
</dbReference>
<evidence type="ECO:0000313" key="2">
    <source>
        <dbReference type="EMBL" id="KDA53826.1"/>
    </source>
</evidence>
<evidence type="ECO:0000256" key="1">
    <source>
        <dbReference type="SAM" id="SignalP"/>
    </source>
</evidence>
<comment type="caution">
    <text evidence="2">The sequence shown here is derived from an EMBL/GenBank/DDBJ whole genome shotgun (WGS) entry which is preliminary data.</text>
</comment>
<organism evidence="2 3">
    <name type="scientific">Thermoanaerobaculum aquaticum</name>
    <dbReference type="NCBI Taxonomy" id="1312852"/>
    <lineage>
        <taxon>Bacteria</taxon>
        <taxon>Pseudomonadati</taxon>
        <taxon>Acidobacteriota</taxon>
        <taxon>Thermoanaerobaculia</taxon>
        <taxon>Thermoanaerobaculales</taxon>
        <taxon>Thermoanaerobaculaceae</taxon>
        <taxon>Thermoanaerobaculum</taxon>
    </lineage>
</organism>
<feature type="chain" id="PRO_5001616604" description="DUF2946 domain-containing protein" evidence="1">
    <location>
        <begin position="25"/>
        <end position="101"/>
    </location>
</feature>
<keyword evidence="1" id="KW-0732">Signal</keyword>
<feature type="signal peptide" evidence="1">
    <location>
        <begin position="1"/>
        <end position="24"/>
    </location>
</feature>